<sequence>MADLELRNLTKQFGEQTILQDISLHVPDGSFTILLGPSGCGKSTVLRIIAGLEPQTEGQVFIGDRLVDGLSPKDRDIAMVFQHYALYPHLTVRENLAFGLKMRGEPRRVIDPRIEEVAQLLEIHSLLDRKPKDLSGGQRQRVAMGRAIVRQPKLFLFDEPLSNLDAKLRSSMRIELKRLHQRLGATMIYVTHDQVEAMTLGDTIVVMEGGRIRQVDPPGRIYDTPADPFVAGFIGTPPMNLLEGSLQHQGSHWTLQTGTIAIAIPPVKGPTPIEPISHVALGIRPEDLRLEKSGEPVTEIEVRVEVVENLGSDFILHLSIGPHRLIMRAHPGSSLVEGTTIPLYLPHDKLHLFIDDRRADWA</sequence>
<evidence type="ECO:0000259" key="4">
    <source>
        <dbReference type="PROSITE" id="PS50893"/>
    </source>
</evidence>
<dbReference type="SUPFAM" id="SSF52540">
    <property type="entry name" value="P-loop containing nucleoside triphosphate hydrolases"/>
    <property type="match status" value="1"/>
</dbReference>
<dbReference type="RefSeq" id="WP_289270132.1">
    <property type="nucleotide sequence ID" value="NZ_OX365700.1"/>
</dbReference>
<dbReference type="GO" id="GO:0008643">
    <property type="term" value="P:carbohydrate transport"/>
    <property type="evidence" value="ECO:0007669"/>
    <property type="project" value="InterPro"/>
</dbReference>
<dbReference type="FunFam" id="3.40.50.300:FF:000042">
    <property type="entry name" value="Maltose/maltodextrin ABC transporter, ATP-binding protein"/>
    <property type="match status" value="1"/>
</dbReference>
<dbReference type="Gene3D" id="3.40.50.300">
    <property type="entry name" value="P-loop containing nucleotide triphosphate hydrolases"/>
    <property type="match status" value="1"/>
</dbReference>
<dbReference type="InterPro" id="IPR008995">
    <property type="entry name" value="Mo/tungstate-bd_C_term_dom"/>
</dbReference>
<evidence type="ECO:0000313" key="5">
    <source>
        <dbReference type="EMBL" id="CAI4033163.1"/>
    </source>
</evidence>
<dbReference type="EMBL" id="OX365700">
    <property type="protein sequence ID" value="CAI4033163.1"/>
    <property type="molecule type" value="Genomic_DNA"/>
</dbReference>
<dbReference type="Gene3D" id="2.40.50.100">
    <property type="match status" value="1"/>
</dbReference>
<dbReference type="NCBIfam" id="NF008653">
    <property type="entry name" value="PRK11650.1"/>
    <property type="match status" value="1"/>
</dbReference>
<dbReference type="GO" id="GO:0140359">
    <property type="term" value="F:ABC-type transporter activity"/>
    <property type="evidence" value="ECO:0007669"/>
    <property type="project" value="InterPro"/>
</dbReference>
<dbReference type="SMART" id="SM00382">
    <property type="entry name" value="AAA"/>
    <property type="match status" value="1"/>
</dbReference>
<keyword evidence="2" id="KW-0547">Nucleotide-binding</keyword>
<organism evidence="5 6">
    <name type="scientific">Nitrospira tepida</name>
    <dbReference type="NCBI Taxonomy" id="2973512"/>
    <lineage>
        <taxon>Bacteria</taxon>
        <taxon>Pseudomonadati</taxon>
        <taxon>Nitrospirota</taxon>
        <taxon>Nitrospiria</taxon>
        <taxon>Nitrospirales</taxon>
        <taxon>Nitrospiraceae</taxon>
        <taxon>Nitrospira</taxon>
    </lineage>
</organism>
<evidence type="ECO:0000313" key="6">
    <source>
        <dbReference type="Proteomes" id="UP001179121"/>
    </source>
</evidence>
<dbReference type="InterPro" id="IPR015855">
    <property type="entry name" value="ABC_transpr_MalK-like"/>
</dbReference>
<evidence type="ECO:0000256" key="1">
    <source>
        <dbReference type="ARBA" id="ARBA00022448"/>
    </source>
</evidence>
<protein>
    <submittedName>
        <fullName evidence="5">Sn-glycerol-3-phosphate import ATP-binding protein UgpC</fullName>
    </submittedName>
</protein>
<dbReference type="Gene3D" id="2.40.50.140">
    <property type="entry name" value="Nucleic acid-binding proteins"/>
    <property type="match status" value="1"/>
</dbReference>
<name>A0AA86N1U7_9BACT</name>
<keyword evidence="6" id="KW-1185">Reference proteome</keyword>
<dbReference type="Pfam" id="PF08402">
    <property type="entry name" value="TOBE_2"/>
    <property type="match status" value="1"/>
</dbReference>
<dbReference type="InterPro" id="IPR047641">
    <property type="entry name" value="ABC_transpr_MalK/UgpC-like"/>
</dbReference>
<keyword evidence="3 5" id="KW-0067">ATP-binding</keyword>
<dbReference type="PROSITE" id="PS00211">
    <property type="entry name" value="ABC_TRANSPORTER_1"/>
    <property type="match status" value="1"/>
</dbReference>
<accession>A0AA86N1U7</accession>
<dbReference type="KEGG" id="nti:DNFV4_03596"/>
<dbReference type="InterPro" id="IPR027417">
    <property type="entry name" value="P-loop_NTPase"/>
</dbReference>
<dbReference type="PROSITE" id="PS50893">
    <property type="entry name" value="ABC_TRANSPORTER_2"/>
    <property type="match status" value="1"/>
</dbReference>
<proteinExistence type="predicted"/>
<gene>
    <name evidence="5" type="ORF">DNFV4_03596</name>
</gene>
<dbReference type="SUPFAM" id="SSF50331">
    <property type="entry name" value="MOP-like"/>
    <property type="match status" value="1"/>
</dbReference>
<dbReference type="PANTHER" id="PTHR43875">
    <property type="entry name" value="MALTODEXTRIN IMPORT ATP-BINDING PROTEIN MSMX"/>
    <property type="match status" value="1"/>
</dbReference>
<dbReference type="Proteomes" id="UP001179121">
    <property type="component" value="Chromosome"/>
</dbReference>
<dbReference type="GO" id="GO:0005524">
    <property type="term" value="F:ATP binding"/>
    <property type="evidence" value="ECO:0007669"/>
    <property type="project" value="UniProtKB-KW"/>
</dbReference>
<evidence type="ECO:0000256" key="2">
    <source>
        <dbReference type="ARBA" id="ARBA00022741"/>
    </source>
</evidence>
<dbReference type="GO" id="GO:0055052">
    <property type="term" value="C:ATP-binding cassette (ABC) transporter complex, substrate-binding subunit-containing"/>
    <property type="evidence" value="ECO:0007669"/>
    <property type="project" value="TreeGrafter"/>
</dbReference>
<reference evidence="5" key="1">
    <citation type="submission" date="2022-10" db="EMBL/GenBank/DDBJ databases">
        <authorList>
            <person name="Koch H."/>
        </authorList>
    </citation>
    <scope>NUCLEOTIDE SEQUENCE</scope>
    <source>
        <strain evidence="5">DNF</strain>
    </source>
</reference>
<feature type="domain" description="ABC transporter" evidence="4">
    <location>
        <begin position="4"/>
        <end position="234"/>
    </location>
</feature>
<dbReference type="InterPro" id="IPR012340">
    <property type="entry name" value="NA-bd_OB-fold"/>
</dbReference>
<keyword evidence="1" id="KW-0813">Transport</keyword>
<dbReference type="InterPro" id="IPR017871">
    <property type="entry name" value="ABC_transporter-like_CS"/>
</dbReference>
<evidence type="ECO:0000256" key="3">
    <source>
        <dbReference type="ARBA" id="ARBA00022840"/>
    </source>
</evidence>
<dbReference type="InterPro" id="IPR003439">
    <property type="entry name" value="ABC_transporter-like_ATP-bd"/>
</dbReference>
<dbReference type="InterPro" id="IPR013611">
    <property type="entry name" value="Transp-assoc_OB_typ2"/>
</dbReference>
<dbReference type="InterPro" id="IPR003593">
    <property type="entry name" value="AAA+_ATPase"/>
</dbReference>
<dbReference type="PANTHER" id="PTHR43875:SF1">
    <property type="entry name" value="OSMOPROTECTIVE COMPOUNDS UPTAKE ATP-BINDING PROTEIN GGTA"/>
    <property type="match status" value="1"/>
</dbReference>
<dbReference type="GO" id="GO:0016887">
    <property type="term" value="F:ATP hydrolysis activity"/>
    <property type="evidence" value="ECO:0007669"/>
    <property type="project" value="InterPro"/>
</dbReference>
<dbReference type="CDD" id="cd03301">
    <property type="entry name" value="ABC_MalK_N"/>
    <property type="match status" value="1"/>
</dbReference>
<dbReference type="Pfam" id="PF00005">
    <property type="entry name" value="ABC_tran"/>
    <property type="match status" value="1"/>
</dbReference>
<dbReference type="AlphaFoldDB" id="A0AA86N1U7"/>